<keyword evidence="15" id="KW-0342">GTP-binding</keyword>
<evidence type="ECO:0000313" key="18">
    <source>
        <dbReference type="EMBL" id="MBG9985914.1"/>
    </source>
</evidence>
<dbReference type="PIRSF" id="PIRSF006135">
    <property type="entry name" value="CobU"/>
    <property type="match status" value="1"/>
</dbReference>
<dbReference type="PANTHER" id="PTHR34848">
    <property type="match status" value="1"/>
</dbReference>
<evidence type="ECO:0000256" key="16">
    <source>
        <dbReference type="ARBA" id="ARBA00029570"/>
    </source>
</evidence>
<evidence type="ECO:0000256" key="1">
    <source>
        <dbReference type="ARBA" id="ARBA00000312"/>
    </source>
</evidence>
<dbReference type="EC" id="2.7.1.156" evidence="8"/>
<evidence type="ECO:0000256" key="5">
    <source>
        <dbReference type="ARBA" id="ARBA00004692"/>
    </source>
</evidence>
<evidence type="ECO:0000256" key="7">
    <source>
        <dbReference type="ARBA" id="ARBA00007490"/>
    </source>
</evidence>
<keyword evidence="19" id="KW-1185">Reference proteome</keyword>
<comment type="similarity">
    <text evidence="7">Belongs to the CobU/CobP family.</text>
</comment>
<gene>
    <name evidence="18" type="primary">cobU</name>
    <name evidence="18" type="ORF">HZY91_03280</name>
</gene>
<evidence type="ECO:0000256" key="2">
    <source>
        <dbReference type="ARBA" id="ARBA00000711"/>
    </source>
</evidence>
<keyword evidence="11 18" id="KW-0808">Transferase</keyword>
<evidence type="ECO:0000256" key="17">
    <source>
        <dbReference type="ARBA" id="ARBA00030571"/>
    </source>
</evidence>
<comment type="catalytic activity">
    <reaction evidence="1">
        <text>adenosylcob(III)inamide + ATP = adenosylcob(III)inamide phosphate + ADP + H(+)</text>
        <dbReference type="Rhea" id="RHEA:15769"/>
        <dbReference type="ChEBI" id="CHEBI:2480"/>
        <dbReference type="ChEBI" id="CHEBI:15378"/>
        <dbReference type="ChEBI" id="CHEBI:30616"/>
        <dbReference type="ChEBI" id="CHEBI:58502"/>
        <dbReference type="ChEBI" id="CHEBI:456216"/>
        <dbReference type="EC" id="2.7.1.156"/>
    </reaction>
</comment>
<evidence type="ECO:0000256" key="11">
    <source>
        <dbReference type="ARBA" id="ARBA00022679"/>
    </source>
</evidence>
<keyword evidence="18" id="KW-0548">Nucleotidyltransferase</keyword>
<comment type="catalytic activity">
    <reaction evidence="3">
        <text>adenosylcob(III)inamide + GTP = adenosylcob(III)inamide phosphate + GDP + H(+)</text>
        <dbReference type="Rhea" id="RHEA:15765"/>
        <dbReference type="ChEBI" id="CHEBI:2480"/>
        <dbReference type="ChEBI" id="CHEBI:15378"/>
        <dbReference type="ChEBI" id="CHEBI:37565"/>
        <dbReference type="ChEBI" id="CHEBI:58189"/>
        <dbReference type="ChEBI" id="CHEBI:58502"/>
        <dbReference type="EC" id="2.7.1.156"/>
    </reaction>
</comment>
<dbReference type="Gene3D" id="3.40.50.300">
    <property type="entry name" value="P-loop containing nucleotide triphosphate hydrolases"/>
    <property type="match status" value="1"/>
</dbReference>
<dbReference type="EC" id="2.7.7.62" evidence="9"/>
<comment type="pathway">
    <text evidence="6">Cofactor biosynthesis; adenosylcobalamin biosynthesis; adenosylcobalamin from cob(II)yrinate a,c-diamide: step 5/7.</text>
</comment>
<sequence length="207" mass="23386">MGQLIYITGGAKSGKSSFAEQDIMNSQKEPIAYIATQAREFGDEEMERSIKLHQQSRPKEWTTFEQYQSLDQLIIEIEKSYQGILIDCATVWVTNILFDYWKANANSSGQEVEQYIDHLTMSEISASEQFLKNELFKLLKAVGNSDISVWIVSNEVGSGIVPNNKLARIFRNLQGIVNQELAREAEQVYWLISGIPMKIKGGEALGE</sequence>
<evidence type="ECO:0000256" key="12">
    <source>
        <dbReference type="ARBA" id="ARBA00022741"/>
    </source>
</evidence>
<dbReference type="NCBIfam" id="NF004469">
    <property type="entry name" value="PRK05800.1"/>
    <property type="match status" value="1"/>
</dbReference>
<evidence type="ECO:0000256" key="10">
    <source>
        <dbReference type="ARBA" id="ARBA00022573"/>
    </source>
</evidence>
<dbReference type="SUPFAM" id="SSF52540">
    <property type="entry name" value="P-loop containing nucleoside triphosphate hydrolases"/>
    <property type="match status" value="1"/>
</dbReference>
<keyword evidence="10" id="KW-0169">Cobalamin biosynthesis</keyword>
<proteinExistence type="inferred from homology"/>
<dbReference type="GO" id="GO:0008820">
    <property type="term" value="F:cobinamide phosphate guanylyltransferase activity"/>
    <property type="evidence" value="ECO:0007669"/>
    <property type="project" value="UniProtKB-EC"/>
</dbReference>
<dbReference type="InterPro" id="IPR003203">
    <property type="entry name" value="CobU/CobP"/>
</dbReference>
<comment type="pathway">
    <text evidence="5">Cofactor biosynthesis; adenosylcobalamin biosynthesis; adenosylcobalamin from cob(II)yrinate a,c-diamide: step 6/7.</text>
</comment>
<organism evidence="18 19">
    <name type="scientific">Facklamia lactis</name>
    <dbReference type="NCBI Taxonomy" id="2749967"/>
    <lineage>
        <taxon>Bacteria</taxon>
        <taxon>Bacillati</taxon>
        <taxon>Bacillota</taxon>
        <taxon>Bacilli</taxon>
        <taxon>Lactobacillales</taxon>
        <taxon>Aerococcaceae</taxon>
        <taxon>Facklamia</taxon>
    </lineage>
</organism>
<evidence type="ECO:0000256" key="9">
    <source>
        <dbReference type="ARBA" id="ARBA00012523"/>
    </source>
</evidence>
<evidence type="ECO:0000256" key="14">
    <source>
        <dbReference type="ARBA" id="ARBA00022840"/>
    </source>
</evidence>
<dbReference type="Proteomes" id="UP000721415">
    <property type="component" value="Unassembled WGS sequence"/>
</dbReference>
<evidence type="ECO:0000256" key="8">
    <source>
        <dbReference type="ARBA" id="ARBA00012016"/>
    </source>
</evidence>
<keyword evidence="14" id="KW-0067">ATP-binding</keyword>
<comment type="function">
    <text evidence="4">Catalyzes ATP-dependent phosphorylation of adenosylcobinamide and addition of GMP to adenosylcobinamide phosphate.</text>
</comment>
<reference evidence="18 19" key="1">
    <citation type="submission" date="2020-07" db="EMBL/GenBank/DDBJ databases">
        <title>Facklamia lactis sp. nov., isolated from raw milk.</title>
        <authorList>
            <person name="Doll E.V."/>
            <person name="Huptas C."/>
            <person name="Staib L."/>
            <person name="Wenning M."/>
            <person name="Scherer S."/>
        </authorList>
    </citation>
    <scope>NUCLEOTIDE SEQUENCE [LARGE SCALE GENOMIC DNA]</scope>
    <source>
        <strain evidence="18 19">DSM 111018</strain>
    </source>
</reference>
<dbReference type="Pfam" id="PF02283">
    <property type="entry name" value="CobU"/>
    <property type="match status" value="1"/>
</dbReference>
<dbReference type="GO" id="GO:0043752">
    <property type="term" value="F:adenosylcobinamide kinase activity"/>
    <property type="evidence" value="ECO:0007669"/>
    <property type="project" value="UniProtKB-EC"/>
</dbReference>
<evidence type="ECO:0000256" key="15">
    <source>
        <dbReference type="ARBA" id="ARBA00023134"/>
    </source>
</evidence>
<comment type="caution">
    <text evidence="18">The sequence shown here is derived from an EMBL/GenBank/DDBJ whole genome shotgun (WGS) entry which is preliminary data.</text>
</comment>
<accession>A0ABS0LPE1</accession>
<dbReference type="PANTHER" id="PTHR34848:SF1">
    <property type="entry name" value="BIFUNCTIONAL ADENOSYLCOBALAMIN BIOSYNTHESIS PROTEIN COBU"/>
    <property type="match status" value="1"/>
</dbReference>
<dbReference type="InterPro" id="IPR027417">
    <property type="entry name" value="P-loop_NTPase"/>
</dbReference>
<evidence type="ECO:0000256" key="3">
    <source>
        <dbReference type="ARBA" id="ARBA00001522"/>
    </source>
</evidence>
<evidence type="ECO:0000256" key="4">
    <source>
        <dbReference type="ARBA" id="ARBA00003889"/>
    </source>
</evidence>
<evidence type="ECO:0000313" key="19">
    <source>
        <dbReference type="Proteomes" id="UP000721415"/>
    </source>
</evidence>
<name>A0ABS0LPE1_9LACT</name>
<evidence type="ECO:0000256" key="13">
    <source>
        <dbReference type="ARBA" id="ARBA00022777"/>
    </source>
</evidence>
<evidence type="ECO:0000256" key="6">
    <source>
        <dbReference type="ARBA" id="ARBA00005159"/>
    </source>
</evidence>
<dbReference type="RefSeq" id="WP_197114753.1">
    <property type="nucleotide sequence ID" value="NZ_JACBXQ010000002.1"/>
</dbReference>
<keyword evidence="13 18" id="KW-0418">Kinase</keyword>
<comment type="catalytic activity">
    <reaction evidence="2">
        <text>adenosylcob(III)inamide phosphate + GTP + H(+) = adenosylcob(III)inamide-GDP + diphosphate</text>
        <dbReference type="Rhea" id="RHEA:22712"/>
        <dbReference type="ChEBI" id="CHEBI:15378"/>
        <dbReference type="ChEBI" id="CHEBI:33019"/>
        <dbReference type="ChEBI" id="CHEBI:37565"/>
        <dbReference type="ChEBI" id="CHEBI:58502"/>
        <dbReference type="ChEBI" id="CHEBI:60487"/>
        <dbReference type="EC" id="2.7.7.62"/>
    </reaction>
</comment>
<keyword evidence="12" id="KW-0547">Nucleotide-binding</keyword>
<dbReference type="CDD" id="cd00544">
    <property type="entry name" value="CobU"/>
    <property type="match status" value="1"/>
</dbReference>
<protein>
    <recommendedName>
        <fullName evidence="16">Adenosylcobinamide kinase</fullName>
        <ecNumber evidence="8">2.7.1.156</ecNumber>
        <ecNumber evidence="9">2.7.7.62</ecNumber>
    </recommendedName>
    <alternativeName>
        <fullName evidence="17">Adenosylcobinamide-phosphate guanylyltransferase</fullName>
    </alternativeName>
</protein>
<dbReference type="EMBL" id="JACBXQ010000002">
    <property type="protein sequence ID" value="MBG9985914.1"/>
    <property type="molecule type" value="Genomic_DNA"/>
</dbReference>